<dbReference type="EMBL" id="JAPEUX010000003">
    <property type="protein sequence ID" value="KAJ4356751.1"/>
    <property type="molecule type" value="Genomic_DNA"/>
</dbReference>
<accession>A0A9W8XSH2</accession>
<organism evidence="4 5">
    <name type="scientific">Didymosphaeria variabile</name>
    <dbReference type="NCBI Taxonomy" id="1932322"/>
    <lineage>
        <taxon>Eukaryota</taxon>
        <taxon>Fungi</taxon>
        <taxon>Dikarya</taxon>
        <taxon>Ascomycota</taxon>
        <taxon>Pezizomycotina</taxon>
        <taxon>Dothideomycetes</taxon>
        <taxon>Pleosporomycetidae</taxon>
        <taxon>Pleosporales</taxon>
        <taxon>Massarineae</taxon>
        <taxon>Didymosphaeriaceae</taxon>
        <taxon>Didymosphaeria</taxon>
    </lineage>
</organism>
<keyword evidence="5" id="KW-1185">Reference proteome</keyword>
<comment type="caution">
    <text evidence="4">The sequence shown here is derived from an EMBL/GenBank/DDBJ whole genome shotgun (WGS) entry which is preliminary data.</text>
</comment>
<dbReference type="Proteomes" id="UP001140513">
    <property type="component" value="Unassembled WGS sequence"/>
</dbReference>
<dbReference type="AlphaFoldDB" id="A0A9W8XSH2"/>
<feature type="transmembrane region" description="Helical" evidence="2">
    <location>
        <begin position="113"/>
        <end position="134"/>
    </location>
</feature>
<dbReference type="OrthoDB" id="5384459at2759"/>
<evidence type="ECO:0000313" key="5">
    <source>
        <dbReference type="Proteomes" id="UP001140513"/>
    </source>
</evidence>
<evidence type="ECO:0000313" key="4">
    <source>
        <dbReference type="EMBL" id="KAJ4356751.1"/>
    </source>
</evidence>
<dbReference type="InterPro" id="IPR056722">
    <property type="entry name" value="DUF7820"/>
</dbReference>
<reference evidence="4" key="1">
    <citation type="submission" date="2022-10" db="EMBL/GenBank/DDBJ databases">
        <title>Tapping the CABI collections for fungal endophytes: first genome assemblies for Collariella, Neodidymelliopsis, Ascochyta clinopodiicola, Didymella pomorum, Didymosphaeria variabile, Neocosmospora piperis and Neocucurbitaria cava.</title>
        <authorList>
            <person name="Hill R."/>
        </authorList>
    </citation>
    <scope>NUCLEOTIDE SEQUENCE</scope>
    <source>
        <strain evidence="4">IMI 356815</strain>
    </source>
</reference>
<dbReference type="PANTHER" id="PTHR42078:SF1">
    <property type="entry name" value="GLUCAN 1, 4-ALPHA-GLUCOSIDASE"/>
    <property type="match status" value="1"/>
</dbReference>
<name>A0A9W8XSH2_9PLEO</name>
<sequence>MRFSRRSPKNIPIPTLPSILTFFPVDDKQPLGKAPTNERVESGIGYGLEVVPIERCNTSCGKTVSPDHEQKEVLYTSLTHVNTQTKPLPPLPKAAWKVSAKGKWYRLSVKRRIFVLLCVQFGLLLIICLSLLSIKPRLTKRDPSEASDGSVTSPGLPLGPTIPDGPFVVKLNTPRQQSSACLADSDDADAWTCTSDAVLQIAASSSESPLNQPTLSIRSTNSTDPNRYGEQALSIIALQFDETYATAHSGEEPIYRFEALYDRTVLLTAAQLSFLGPSEQNAGRAIRATTSPDDKPWLCHFNNTIMEIFVYVSQHAAAPDNSTYSAKDNSTNATPQTPFPYVVQMSEIYGPNGTRAYCEQQSVSDRGDLRKSDAPKYFLSTADTSKIYDSHADSDQKAQANMAESACQCQWIVQ</sequence>
<keyword evidence="2" id="KW-0472">Membrane</keyword>
<evidence type="ECO:0000259" key="3">
    <source>
        <dbReference type="Pfam" id="PF25130"/>
    </source>
</evidence>
<proteinExistence type="predicted"/>
<feature type="region of interest" description="Disordered" evidence="1">
    <location>
        <begin position="140"/>
        <end position="161"/>
    </location>
</feature>
<keyword evidence="2" id="KW-1133">Transmembrane helix</keyword>
<evidence type="ECO:0000256" key="1">
    <source>
        <dbReference type="SAM" id="MobiDB-lite"/>
    </source>
</evidence>
<evidence type="ECO:0000256" key="2">
    <source>
        <dbReference type="SAM" id="Phobius"/>
    </source>
</evidence>
<protein>
    <recommendedName>
        <fullName evidence="3">DUF7820 domain-containing protein</fullName>
    </recommendedName>
</protein>
<dbReference type="RefSeq" id="XP_056073877.1">
    <property type="nucleotide sequence ID" value="XM_056213569.1"/>
</dbReference>
<dbReference type="PANTHER" id="PTHR42078">
    <property type="entry name" value="GLUCAN 1, 4-ALPHA-GLUCOSIDASE"/>
    <property type="match status" value="1"/>
</dbReference>
<gene>
    <name evidence="4" type="ORF">N0V89_004787</name>
</gene>
<keyword evidence="2" id="KW-0812">Transmembrane</keyword>
<feature type="domain" description="DUF7820" evidence="3">
    <location>
        <begin position="160"/>
        <end position="335"/>
    </location>
</feature>
<dbReference type="GeneID" id="80908317"/>
<dbReference type="Pfam" id="PF25130">
    <property type="entry name" value="DUF7820"/>
    <property type="match status" value="1"/>
</dbReference>